<accession>A0A0N0XLD8</accession>
<dbReference type="SUPFAM" id="SSF53187">
    <property type="entry name" value="Zn-dependent exopeptidases"/>
    <property type="match status" value="1"/>
</dbReference>
<feature type="binding site" evidence="5">
    <location>
        <position position="58"/>
    </location>
    <ligand>
        <name>Zn(2+)</name>
        <dbReference type="ChEBI" id="CHEBI:29105"/>
    </ligand>
</feature>
<evidence type="ECO:0000256" key="1">
    <source>
        <dbReference type="ARBA" id="ARBA00022503"/>
    </source>
</evidence>
<evidence type="ECO:0000256" key="4">
    <source>
        <dbReference type="ARBA" id="ARBA00022833"/>
    </source>
</evidence>
<dbReference type="GO" id="GO:0019544">
    <property type="term" value="P:L-arginine catabolic process to L-glutamate"/>
    <property type="evidence" value="ECO:0007669"/>
    <property type="project" value="UniProtKB-UniRule"/>
</dbReference>
<comment type="function">
    <text evidence="5">Transforms N(2)-succinylglutamate into succinate and glutamate.</text>
</comment>
<comment type="caution">
    <text evidence="9">The sequence shown here is derived from an EMBL/GenBank/DDBJ whole genome shotgun (WGS) entry which is preliminary data.</text>
</comment>
<comment type="catalytic activity">
    <reaction evidence="5">
        <text>N-succinyl-L-glutamate + H2O = L-glutamate + succinate</text>
        <dbReference type="Rhea" id="RHEA:15169"/>
        <dbReference type="ChEBI" id="CHEBI:15377"/>
        <dbReference type="ChEBI" id="CHEBI:29985"/>
        <dbReference type="ChEBI" id="CHEBI:30031"/>
        <dbReference type="ChEBI" id="CHEBI:58763"/>
        <dbReference type="EC" id="3.5.1.96"/>
    </reaction>
</comment>
<dbReference type="Pfam" id="PF24827">
    <property type="entry name" value="AstE_AspA_cat"/>
    <property type="match status" value="1"/>
</dbReference>
<dbReference type="GO" id="GO:0009017">
    <property type="term" value="F:succinylglutamate desuccinylase activity"/>
    <property type="evidence" value="ECO:0007669"/>
    <property type="project" value="UniProtKB-UniRule"/>
</dbReference>
<keyword evidence="1 5" id="KW-0056">Arginine metabolism</keyword>
<evidence type="ECO:0000256" key="5">
    <source>
        <dbReference type="HAMAP-Rule" id="MF_00767"/>
    </source>
</evidence>
<keyword evidence="4 5" id="KW-0862">Zinc</keyword>
<evidence type="ECO:0000256" key="3">
    <source>
        <dbReference type="ARBA" id="ARBA00022801"/>
    </source>
</evidence>
<evidence type="ECO:0000313" key="10">
    <source>
        <dbReference type="Proteomes" id="UP000037939"/>
    </source>
</evidence>
<evidence type="ECO:0000259" key="8">
    <source>
        <dbReference type="Pfam" id="PF24827"/>
    </source>
</evidence>
<name>A0A0N0XLD8_9NEIS</name>
<sequence>MFQGSFLAQTLAGKTTLGLPFYLPHGANVQIMDEGVIRFGPRDPQSSPLHLVISCGVHGNETAPVELVERLIAALLSGELKPRARVMFVLGNVAALRAGTRFVQQDMNRLFCRIPEASDDDESRRATMLEMHLMRFFSRAIQDDKPRLHYDLHTAIHGSQIEKFAIYPRPNEGQNFQPAAVARLARGGVSAVLLQTSTAPTFSYFSSRHCGATAFTVELGRAAPFGQNAALDLSQMEAHLRALIGGEVPMDDSAPASMQVFRVSREIIKRSEAFELFIDAKTDNFTPLIQGQPLARDGDQTWTVDEVGARIIFPNPDVAVGQRAGLVIVPTESYAR</sequence>
<keyword evidence="2 5" id="KW-0479">Metal-binding</keyword>
<feature type="domain" description="Succinylglutamate desuccinylase/Aspartoacylase catalytic" evidence="8">
    <location>
        <begin position="51"/>
        <end position="244"/>
    </location>
</feature>
<evidence type="ECO:0000256" key="2">
    <source>
        <dbReference type="ARBA" id="ARBA00022723"/>
    </source>
</evidence>
<dbReference type="InterPro" id="IPR016681">
    <property type="entry name" value="SuccinylGlu_desuccinylase"/>
</dbReference>
<dbReference type="AlphaFoldDB" id="A0A0N0XLD8"/>
<dbReference type="InterPro" id="IPR050178">
    <property type="entry name" value="AspA/AstE_fam"/>
</dbReference>
<dbReference type="PANTHER" id="PTHR15162:SF7">
    <property type="entry name" value="SUCCINYLGLUTAMATE DESUCCINYLASE"/>
    <property type="match status" value="1"/>
</dbReference>
<dbReference type="HAMAP" id="MF_00767">
    <property type="entry name" value="Arg_catab_AstE"/>
    <property type="match status" value="1"/>
</dbReference>
<dbReference type="STRING" id="857265.WG78_00610"/>
<dbReference type="EMBL" id="LAQT01000001">
    <property type="protein sequence ID" value="KPC55115.1"/>
    <property type="molecule type" value="Genomic_DNA"/>
</dbReference>
<dbReference type="NCBIfam" id="TIGR03242">
    <property type="entry name" value="arg_catab_astE"/>
    <property type="match status" value="1"/>
</dbReference>
<dbReference type="GO" id="GO:0019545">
    <property type="term" value="P:L-arginine catabolic process to succinate"/>
    <property type="evidence" value="ECO:0007669"/>
    <property type="project" value="UniProtKB-UniRule"/>
</dbReference>
<dbReference type="Pfam" id="PF04952">
    <property type="entry name" value="AstE_AspA_hybrid"/>
    <property type="match status" value="1"/>
</dbReference>
<protein>
    <recommendedName>
        <fullName evidence="5 6">Succinylglutamate desuccinylase</fullName>
        <ecNumber evidence="5 6">3.5.1.96</ecNumber>
    </recommendedName>
</protein>
<reference evidence="9 10" key="1">
    <citation type="submission" date="2015-07" db="EMBL/GenBank/DDBJ databases">
        <title>Draft genome sequence of the Amantichitinum ursilacus IGB-41, a new chitin-degrading bacterium.</title>
        <authorList>
            <person name="Kirstahler P."/>
            <person name="Guenther M."/>
            <person name="Grumaz C."/>
            <person name="Rupp S."/>
            <person name="Zibek S."/>
            <person name="Sohn K."/>
        </authorList>
    </citation>
    <scope>NUCLEOTIDE SEQUENCE [LARGE SCALE GENOMIC DNA]</scope>
    <source>
        <strain evidence="9 10">IGB-41</strain>
    </source>
</reference>
<dbReference type="EC" id="3.5.1.96" evidence="5 6"/>
<dbReference type="InterPro" id="IPR055438">
    <property type="entry name" value="AstE_AspA_cat"/>
</dbReference>
<keyword evidence="10" id="KW-1185">Reference proteome</keyword>
<dbReference type="PANTHER" id="PTHR15162">
    <property type="entry name" value="ASPARTOACYLASE"/>
    <property type="match status" value="1"/>
</dbReference>
<evidence type="ECO:0000256" key="6">
    <source>
        <dbReference type="NCBIfam" id="TIGR03242"/>
    </source>
</evidence>
<dbReference type="Proteomes" id="UP000037939">
    <property type="component" value="Unassembled WGS sequence"/>
</dbReference>
<keyword evidence="3 5" id="KW-0378">Hydrolase</keyword>
<dbReference type="RefSeq" id="WP_053935846.1">
    <property type="nucleotide sequence ID" value="NZ_LAQT01000001.1"/>
</dbReference>
<feature type="domain" description="AstE/AspA barrel-sandwich hybrid" evidence="7">
    <location>
        <begin position="257"/>
        <end position="330"/>
    </location>
</feature>
<dbReference type="GO" id="GO:0008270">
    <property type="term" value="F:zinc ion binding"/>
    <property type="evidence" value="ECO:0007669"/>
    <property type="project" value="UniProtKB-UniRule"/>
</dbReference>
<dbReference type="GO" id="GO:0016788">
    <property type="term" value="F:hydrolase activity, acting on ester bonds"/>
    <property type="evidence" value="ECO:0007669"/>
    <property type="project" value="UniProtKB-UniRule"/>
</dbReference>
<gene>
    <name evidence="5 9" type="primary">astE</name>
    <name evidence="9" type="ORF">WG78_00610</name>
</gene>
<dbReference type="PATRIC" id="fig|857265.3.peg.128"/>
<dbReference type="UniPathway" id="UPA00185">
    <property type="reaction ID" value="UER00283"/>
</dbReference>
<feature type="binding site" evidence="5">
    <location>
        <position position="153"/>
    </location>
    <ligand>
        <name>Zn(2+)</name>
        <dbReference type="ChEBI" id="CHEBI:29105"/>
    </ligand>
</feature>
<comment type="pathway">
    <text evidence="5">Amino-acid degradation; L-arginine degradation via AST pathway; L-glutamate and succinate from L-arginine: step 5/5.</text>
</comment>
<evidence type="ECO:0000259" key="7">
    <source>
        <dbReference type="Pfam" id="PF04952"/>
    </source>
</evidence>
<dbReference type="NCBIfam" id="NF003706">
    <property type="entry name" value="PRK05324.1"/>
    <property type="match status" value="1"/>
</dbReference>
<evidence type="ECO:0000313" key="9">
    <source>
        <dbReference type="EMBL" id="KPC55115.1"/>
    </source>
</evidence>
<dbReference type="Gene3D" id="3.40.630.10">
    <property type="entry name" value="Zn peptidases"/>
    <property type="match status" value="1"/>
</dbReference>
<feature type="active site" evidence="5">
    <location>
        <position position="218"/>
    </location>
</feature>
<dbReference type="InterPro" id="IPR007036">
    <property type="entry name" value="Aste_AspA_hybrid_dom"/>
</dbReference>
<comment type="cofactor">
    <cofactor evidence="5">
        <name>Zn(2+)</name>
        <dbReference type="ChEBI" id="CHEBI:29105"/>
    </cofactor>
    <text evidence="5">Binds 1 zinc ion per subunit.</text>
</comment>
<comment type="similarity">
    <text evidence="5">Belongs to the AspA/AstE family. Succinylglutamate desuccinylase subfamily.</text>
</comment>
<organism evidence="9 10">
    <name type="scientific">Amantichitinum ursilacus</name>
    <dbReference type="NCBI Taxonomy" id="857265"/>
    <lineage>
        <taxon>Bacteria</taxon>
        <taxon>Pseudomonadati</taxon>
        <taxon>Pseudomonadota</taxon>
        <taxon>Betaproteobacteria</taxon>
        <taxon>Neisseriales</taxon>
        <taxon>Chitinibacteraceae</taxon>
        <taxon>Amantichitinum</taxon>
    </lineage>
</organism>
<proteinExistence type="inferred from homology"/>
<feature type="binding site" evidence="5">
    <location>
        <position position="61"/>
    </location>
    <ligand>
        <name>Zn(2+)</name>
        <dbReference type="ChEBI" id="CHEBI:29105"/>
    </ligand>
</feature>